<dbReference type="AlphaFoldDB" id="A0A2V2YUU4"/>
<dbReference type="InterPro" id="IPR039498">
    <property type="entry name" value="NTP_transf_5"/>
</dbReference>
<name>A0A2V2YUU4_9BACL</name>
<sequence length="398" mass="46961">MANRVGMKEDSLPIELQLLLSIISDETVHTEDYIRNLIEQSIDWDTFVLLAYQHRVYPVVASRIKSSYETLFPIEVNKQLSQMYIRNTFQMLKLTAEMEKLCRELETQHIRSLVLKGPVLAEALYGDFSLRTSKDVDLLVSKDDLALAEKVILQQGYKPDKETLQVLNSLFVKDHHIGYTHPETGVQVELHWRMSPDTYKEPAFSELWERRRSTVKTNYPVHYLGHEDLFVYLVLHGARHGWFRLRWLADVDRMIREGLNWDAVFDGFQYQDSMHVSEQTLLLSELLFNSPSVEHPKRLHYEFDNRALELAQEALKMITELVNFKETQSADEANAYFERYNMLLMSPQQKWKQMLSTLYPSSQDAQLLPLPKWLHFMYFPLRPFLWAWRKKKQQQASA</sequence>
<dbReference type="Pfam" id="PF14907">
    <property type="entry name" value="NTP_transf_5"/>
    <property type="match status" value="1"/>
</dbReference>
<dbReference type="Proteomes" id="UP000246635">
    <property type="component" value="Unassembled WGS sequence"/>
</dbReference>
<gene>
    <name evidence="1" type="ORF">DFQ01_13443</name>
</gene>
<keyword evidence="1" id="KW-0808">Transferase</keyword>
<comment type="caution">
    <text evidence="1">The sequence shown here is derived from an EMBL/GenBank/DDBJ whole genome shotgun (WGS) entry which is preliminary data.</text>
</comment>
<accession>A0A2V2YUU4</accession>
<organism evidence="1 2">
    <name type="scientific">Paenibacillus cellulosilyticus</name>
    <dbReference type="NCBI Taxonomy" id="375489"/>
    <lineage>
        <taxon>Bacteria</taxon>
        <taxon>Bacillati</taxon>
        <taxon>Bacillota</taxon>
        <taxon>Bacilli</taxon>
        <taxon>Bacillales</taxon>
        <taxon>Paenibacillaceae</taxon>
        <taxon>Paenibacillus</taxon>
    </lineage>
</organism>
<protein>
    <submittedName>
        <fullName evidence="1">Putative nucleotidyltransferase-like protein</fullName>
    </submittedName>
</protein>
<dbReference type="GO" id="GO:0016740">
    <property type="term" value="F:transferase activity"/>
    <property type="evidence" value="ECO:0007669"/>
    <property type="project" value="UniProtKB-KW"/>
</dbReference>
<proteinExistence type="predicted"/>
<reference evidence="1 2" key="1">
    <citation type="submission" date="2018-05" db="EMBL/GenBank/DDBJ databases">
        <title>Genomic Encyclopedia of Type Strains, Phase III (KMG-III): the genomes of soil and plant-associated and newly described type strains.</title>
        <authorList>
            <person name="Whitman W."/>
        </authorList>
    </citation>
    <scope>NUCLEOTIDE SEQUENCE [LARGE SCALE GENOMIC DNA]</scope>
    <source>
        <strain evidence="1 2">CECT 5696</strain>
    </source>
</reference>
<evidence type="ECO:0000313" key="2">
    <source>
        <dbReference type="Proteomes" id="UP000246635"/>
    </source>
</evidence>
<keyword evidence="2" id="KW-1185">Reference proteome</keyword>
<dbReference type="EMBL" id="QGTQ01000034">
    <property type="protein sequence ID" value="PWV93804.1"/>
    <property type="molecule type" value="Genomic_DNA"/>
</dbReference>
<dbReference type="OrthoDB" id="9773927at2"/>
<dbReference type="RefSeq" id="WP_110046998.1">
    <property type="nucleotide sequence ID" value="NZ_CP054613.1"/>
</dbReference>
<evidence type="ECO:0000313" key="1">
    <source>
        <dbReference type="EMBL" id="PWV93804.1"/>
    </source>
</evidence>